<dbReference type="AlphaFoldDB" id="A0A2H0TE55"/>
<name>A0A2H0TE55_9BACT</name>
<dbReference type="Gene3D" id="2.40.10.340">
    <property type="entry name" value="Rod shape-determining protein MreC, domain 1"/>
    <property type="match status" value="1"/>
</dbReference>
<comment type="caution">
    <text evidence="3">The sequence shown here is derived from an EMBL/GenBank/DDBJ whole genome shotgun (WGS) entry which is preliminary data.</text>
</comment>
<sequence length="253" mass="27947">MRTLFKKGWLFIIAIILIALFSWGDARRMGVSFFMLIQKPFSASAEYISNTSAYIWSYVQSKDRLTEERDALTAEIERLRTELALTEDIRSDYDSLLKAIDESPDEGTIARVLPNPSSHTFGIITVNKGSEDGIQTNMKALLHGTILVGFVEEVSAHSARVRLLSSFNTETQLKLGDTQSTILATGRGDGLLQITLPRDFPVIPGDRLLYIDSAPFLAAIVDTVKEPGAESTRKIQATTPFNPRTISLVALVP</sequence>
<feature type="domain" description="Rod shape-determining protein MreC beta-barrel core" evidence="2">
    <location>
        <begin position="115"/>
        <end position="210"/>
    </location>
</feature>
<dbReference type="EMBL" id="PFCO01000001">
    <property type="protein sequence ID" value="PIR69826.1"/>
    <property type="molecule type" value="Genomic_DNA"/>
</dbReference>
<protein>
    <recommendedName>
        <fullName evidence="2">Rod shape-determining protein MreC beta-barrel core domain-containing protein</fullName>
    </recommendedName>
</protein>
<proteinExistence type="predicted"/>
<dbReference type="Proteomes" id="UP000231503">
    <property type="component" value="Unassembled WGS sequence"/>
</dbReference>
<dbReference type="GO" id="GO:0008360">
    <property type="term" value="P:regulation of cell shape"/>
    <property type="evidence" value="ECO:0007669"/>
    <property type="project" value="InterPro"/>
</dbReference>
<dbReference type="InterPro" id="IPR055342">
    <property type="entry name" value="MreC_beta-barrel_core"/>
</dbReference>
<dbReference type="Pfam" id="PF04085">
    <property type="entry name" value="MreC"/>
    <property type="match status" value="1"/>
</dbReference>
<dbReference type="PANTHER" id="PTHR34138">
    <property type="entry name" value="CELL SHAPE-DETERMINING PROTEIN MREC"/>
    <property type="match status" value="1"/>
</dbReference>
<dbReference type="InterPro" id="IPR042177">
    <property type="entry name" value="Cell/Rod_1"/>
</dbReference>
<organism evidence="3 4">
    <name type="scientific">Candidatus Niyogibacteria bacterium CG10_big_fil_rev_8_21_14_0_10_46_36</name>
    <dbReference type="NCBI Taxonomy" id="1974726"/>
    <lineage>
        <taxon>Bacteria</taxon>
        <taxon>Candidatus Niyogiibacteriota</taxon>
    </lineage>
</organism>
<gene>
    <name evidence="3" type="ORF">COU47_00090</name>
</gene>
<feature type="coiled-coil region" evidence="1">
    <location>
        <begin position="62"/>
        <end position="89"/>
    </location>
</feature>
<dbReference type="GO" id="GO:0005886">
    <property type="term" value="C:plasma membrane"/>
    <property type="evidence" value="ECO:0007669"/>
    <property type="project" value="TreeGrafter"/>
</dbReference>
<keyword evidence="1" id="KW-0175">Coiled coil</keyword>
<evidence type="ECO:0000313" key="3">
    <source>
        <dbReference type="EMBL" id="PIR69826.1"/>
    </source>
</evidence>
<dbReference type="InterPro" id="IPR007221">
    <property type="entry name" value="MreC"/>
</dbReference>
<reference evidence="4" key="1">
    <citation type="submission" date="2017-09" db="EMBL/GenBank/DDBJ databases">
        <title>Depth-based differentiation of microbial function through sediment-hosted aquifers and enrichment of novel symbionts in the deep terrestrial subsurface.</title>
        <authorList>
            <person name="Probst A.J."/>
            <person name="Ladd B."/>
            <person name="Jarett J.K."/>
            <person name="Geller-Mcgrath D.E."/>
            <person name="Sieber C.M.K."/>
            <person name="Emerson J.B."/>
            <person name="Anantharaman K."/>
            <person name="Thomas B.C."/>
            <person name="Malmstrom R."/>
            <person name="Stieglmeier M."/>
            <person name="Klingl A."/>
            <person name="Woyke T."/>
            <person name="Ryan C.M."/>
            <person name="Banfield J.F."/>
        </authorList>
    </citation>
    <scope>NUCLEOTIDE SEQUENCE [LARGE SCALE GENOMIC DNA]</scope>
</reference>
<dbReference type="PANTHER" id="PTHR34138:SF1">
    <property type="entry name" value="CELL SHAPE-DETERMINING PROTEIN MREC"/>
    <property type="match status" value="1"/>
</dbReference>
<accession>A0A2H0TE55</accession>
<evidence type="ECO:0000313" key="4">
    <source>
        <dbReference type="Proteomes" id="UP000231503"/>
    </source>
</evidence>
<evidence type="ECO:0000259" key="2">
    <source>
        <dbReference type="Pfam" id="PF04085"/>
    </source>
</evidence>
<evidence type="ECO:0000256" key="1">
    <source>
        <dbReference type="SAM" id="Coils"/>
    </source>
</evidence>